<proteinExistence type="predicted"/>
<feature type="signal peptide" evidence="1">
    <location>
        <begin position="1"/>
        <end position="32"/>
    </location>
</feature>
<keyword evidence="1" id="KW-0732">Signal</keyword>
<dbReference type="InterPro" id="IPR018389">
    <property type="entry name" value="DctP_fam"/>
</dbReference>
<organism evidence="2 3">
    <name type="scientific">Desulfomarina profundi</name>
    <dbReference type="NCBI Taxonomy" id="2772557"/>
    <lineage>
        <taxon>Bacteria</taxon>
        <taxon>Pseudomonadati</taxon>
        <taxon>Thermodesulfobacteriota</taxon>
        <taxon>Desulfobulbia</taxon>
        <taxon>Desulfobulbales</taxon>
        <taxon>Desulfobulbaceae</taxon>
        <taxon>Desulfomarina</taxon>
    </lineage>
</organism>
<dbReference type="Proteomes" id="UP000826725">
    <property type="component" value="Chromosome"/>
</dbReference>
<dbReference type="GO" id="GO:0055085">
    <property type="term" value="P:transmembrane transport"/>
    <property type="evidence" value="ECO:0007669"/>
    <property type="project" value="InterPro"/>
</dbReference>
<reference evidence="2" key="1">
    <citation type="submission" date="2020-09" db="EMBL/GenBank/DDBJ databases">
        <title>Desulfogranum mesoprofundum gen. nov., sp. nov., a novel mesophilic, sulfate-reducing chemolithoautotroph isolated from a deep-sea hydrothermal vent chimney in the Suiyo Seamount.</title>
        <authorList>
            <person name="Hashimoto Y."/>
            <person name="Nakagawa S."/>
        </authorList>
    </citation>
    <scope>NUCLEOTIDE SEQUENCE</scope>
    <source>
        <strain evidence="2">KT2</strain>
    </source>
</reference>
<accession>A0A8D5FPQ5</accession>
<dbReference type="InterPro" id="IPR026289">
    <property type="entry name" value="SBP_TakP-like"/>
</dbReference>
<gene>
    <name evidence="2" type="ORF">DGMP_37010</name>
</gene>
<keyword evidence="3" id="KW-1185">Reference proteome</keyword>
<evidence type="ECO:0000313" key="3">
    <source>
        <dbReference type="Proteomes" id="UP000826725"/>
    </source>
</evidence>
<name>A0A8D5FPQ5_9BACT</name>
<dbReference type="AlphaFoldDB" id="A0A8D5FPQ5"/>
<dbReference type="EMBL" id="AP024086">
    <property type="protein sequence ID" value="BCL63008.1"/>
    <property type="molecule type" value="Genomic_DNA"/>
</dbReference>
<dbReference type="NCBIfam" id="NF037995">
    <property type="entry name" value="TRAP_S1"/>
    <property type="match status" value="1"/>
</dbReference>
<evidence type="ECO:0000313" key="2">
    <source>
        <dbReference type="EMBL" id="BCL63008.1"/>
    </source>
</evidence>
<dbReference type="PANTHER" id="PTHR33376:SF5">
    <property type="entry name" value="EXTRACYTOPLASMIC SOLUTE RECEPTOR PROTEIN"/>
    <property type="match status" value="1"/>
</dbReference>
<protein>
    <submittedName>
        <fullName evidence="2">ABC transporter substrate-binding protein</fullName>
    </submittedName>
</protein>
<dbReference type="KEGG" id="dbk:DGMP_37010"/>
<dbReference type="Pfam" id="PF03480">
    <property type="entry name" value="DctP"/>
    <property type="match status" value="1"/>
</dbReference>
<dbReference type="PANTHER" id="PTHR33376">
    <property type="match status" value="1"/>
</dbReference>
<evidence type="ECO:0000256" key="1">
    <source>
        <dbReference type="SAM" id="SignalP"/>
    </source>
</evidence>
<dbReference type="RefSeq" id="WP_228855311.1">
    <property type="nucleotide sequence ID" value="NZ_AP024086.1"/>
</dbReference>
<sequence>MKKATQFAKISASLLVTCGLLLGTFTADNAVAADKKKTYHWRLAQTWPSNFPIFGDAVKNMVKMVKTMSDGRLIIRVDSKNKHKAPLGIFDMVRAGQYDMGHSASYYWKGKDPVFMPFTTMPFGMIAAEQYAWFYYGGGMALMEKAYAKHNLLSFPGGNTGNQMGGWFRKEIKTVDDLKGLKMRIPGFAGEVISKLGVAVTNIPPGELYTSLDRGTIDALEWVGPSLDLNMGFHKIAPYYYTGWHEPGTELQFLVNKKRFEKLPADLREILVVAMKTAAYDMFAQSYHASAENLALIRKDYPNIKITTFPKEIIDRLKVENDKLIKEMSAKNPAFKEVIDSQKAYMEKARDWTRISDFAYLKDNVSR</sequence>
<dbReference type="PIRSF" id="PIRSF039026">
    <property type="entry name" value="SiaP"/>
    <property type="match status" value="1"/>
</dbReference>
<feature type="chain" id="PRO_5034383417" evidence="1">
    <location>
        <begin position="33"/>
        <end position="367"/>
    </location>
</feature>